<name>A0AB36EC86_AGRTU</name>
<feature type="chain" id="PRO_5044306551" evidence="1">
    <location>
        <begin position="23"/>
        <end position="193"/>
    </location>
</feature>
<dbReference type="AlphaFoldDB" id="A0AB36EC86"/>
<evidence type="ECO:0000313" key="3">
    <source>
        <dbReference type="Proteomes" id="UP000093451"/>
    </source>
</evidence>
<reference evidence="2 3" key="1">
    <citation type="journal article" date="2016" name="PeerJ">
        <title>Gall-ID: tools for genotyping gall-causing phytopathogenic bacteria.</title>
        <authorList>
            <person name="Davis E.W.II."/>
            <person name="Weisberg A.J."/>
            <person name="Tabima J.F."/>
            <person name="Grunwald N.J."/>
            <person name="Chang J.H."/>
        </authorList>
    </citation>
    <scope>NUCLEOTIDE SEQUENCE [LARGE SCALE GENOMIC DNA]</scope>
    <source>
        <strain evidence="2 3">N2/73</strain>
    </source>
</reference>
<evidence type="ECO:0000313" key="2">
    <source>
        <dbReference type="EMBL" id="OCJ33203.1"/>
    </source>
</evidence>
<accession>A0AB36EC86</accession>
<protein>
    <submittedName>
        <fullName evidence="2">Uncharacterized protein</fullName>
    </submittedName>
</protein>
<proteinExistence type="predicted"/>
<comment type="caution">
    <text evidence="2">The sequence shown here is derived from an EMBL/GenBank/DDBJ whole genome shotgun (WGS) entry which is preliminary data.</text>
</comment>
<organism evidence="2 3">
    <name type="scientific">Agrobacterium tumefaciens</name>
    <dbReference type="NCBI Taxonomy" id="358"/>
    <lineage>
        <taxon>Bacteria</taxon>
        <taxon>Pseudomonadati</taxon>
        <taxon>Pseudomonadota</taxon>
        <taxon>Alphaproteobacteria</taxon>
        <taxon>Hyphomicrobiales</taxon>
        <taxon>Rhizobiaceae</taxon>
        <taxon>Rhizobium/Agrobacterium group</taxon>
        <taxon>Agrobacterium</taxon>
        <taxon>Agrobacterium tumefaciens complex</taxon>
    </lineage>
</organism>
<keyword evidence="1" id="KW-0732">Signal</keyword>
<feature type="signal peptide" evidence="1">
    <location>
        <begin position="1"/>
        <end position="22"/>
    </location>
</feature>
<dbReference type="Proteomes" id="UP000093451">
    <property type="component" value="Unassembled WGS sequence"/>
</dbReference>
<evidence type="ECO:0000256" key="1">
    <source>
        <dbReference type="SAM" id="SignalP"/>
    </source>
</evidence>
<gene>
    <name evidence="2" type="ORF">A6U91_20470</name>
</gene>
<dbReference type="RefSeq" id="WP_065688939.1">
    <property type="nucleotide sequence ID" value="NZ_JAALYU010000009.1"/>
</dbReference>
<sequence>MMIGFRIVLAISAIFTAGQAIAAVPFLNATCPGNIDVHADAGGPVYLNGKETKLKVVNENFYEATQGGVTLSISINPDGTPSISYEKKGGGNGICTVRSSSATAPVNKPSAMPMGTGTVITPGNRPAYCRGEVSGMYGTKPSYIKTAKPKKTGSGTTIDGTVDKGNEGIKKFQCRFDGKGRFIDVMAMTPDGE</sequence>
<dbReference type="EMBL" id="LXKT01000028">
    <property type="protein sequence ID" value="OCJ33203.1"/>
    <property type="molecule type" value="Genomic_DNA"/>
</dbReference>